<accession>A0A4C2ENY7</accession>
<proteinExistence type="predicted"/>
<dbReference type="AlphaFoldDB" id="A0A4C2ENY7"/>
<evidence type="ECO:0000313" key="2">
    <source>
        <dbReference type="Proteomes" id="UP000304382"/>
    </source>
</evidence>
<evidence type="ECO:0000313" key="1">
    <source>
        <dbReference type="EMBL" id="GCF16015.1"/>
    </source>
</evidence>
<dbReference type="EMBL" id="BIXZ01000013">
    <property type="protein sequence ID" value="GCF16015.1"/>
    <property type="molecule type" value="Genomic_DNA"/>
</dbReference>
<organism evidence="1 2">
    <name type="scientific">Haloarcula mannanilytica</name>
    <dbReference type="NCBI Taxonomy" id="2509225"/>
    <lineage>
        <taxon>Archaea</taxon>
        <taxon>Methanobacteriati</taxon>
        <taxon>Methanobacteriota</taxon>
        <taxon>Stenosarchaea group</taxon>
        <taxon>Halobacteria</taxon>
        <taxon>Halobacteriales</taxon>
        <taxon>Haloarculaceae</taxon>
        <taxon>Haloarcula</taxon>
    </lineage>
</organism>
<sequence length="50" mass="5964">MCSVNDVVEELQRTQDRYQYRVEYILEQLNTVQQVATCFDGLQVHSWPDD</sequence>
<gene>
    <name evidence="1" type="ORF">Harman_39500</name>
</gene>
<name>A0A4C2ENY7_9EURY</name>
<comment type="caution">
    <text evidence="1">The sequence shown here is derived from an EMBL/GenBank/DDBJ whole genome shotgun (WGS) entry which is preliminary data.</text>
</comment>
<protein>
    <submittedName>
        <fullName evidence="1">Uncharacterized protein</fullName>
    </submittedName>
</protein>
<keyword evidence="2" id="KW-1185">Reference proteome</keyword>
<dbReference type="Proteomes" id="UP000304382">
    <property type="component" value="Unassembled WGS sequence"/>
</dbReference>
<reference evidence="1 2" key="1">
    <citation type="submission" date="2019-02" db="EMBL/GenBank/DDBJ databases">
        <title>Haloarcula mannanilyticum sp. nov., a mannan degrading haloarchaeon isolated from commercial salt.</title>
        <authorList>
            <person name="Enomoto S."/>
            <person name="Shimane Y."/>
            <person name="Kamekura M."/>
            <person name="Ito T."/>
            <person name="Moriya O."/>
            <person name="Ihara K."/>
            <person name="Takahashi-Ando N."/>
            <person name="Fukushima Y."/>
            <person name="Yoshida Y."/>
            <person name="Usama R."/>
            <person name="Takai K."/>
            <person name="Minegishi H."/>
        </authorList>
    </citation>
    <scope>NUCLEOTIDE SEQUENCE [LARGE SCALE GENOMIC DNA]</scope>
    <source>
        <strain evidence="1 2">MD130-1</strain>
    </source>
</reference>